<dbReference type="GO" id="GO:0035999">
    <property type="term" value="P:tetrahydrofolate interconversion"/>
    <property type="evidence" value="ECO:0007669"/>
    <property type="project" value="TreeGrafter"/>
</dbReference>
<dbReference type="Gene3D" id="3.40.50.10420">
    <property type="entry name" value="NagB/RpiA/CoA transferase-like"/>
    <property type="match status" value="1"/>
</dbReference>
<dbReference type="InterPro" id="IPR037171">
    <property type="entry name" value="NagB/RpiA_transferase-like"/>
</dbReference>
<dbReference type="GO" id="GO:0030272">
    <property type="term" value="F:5-formyltetrahydrofolate cyclo-ligase activity"/>
    <property type="evidence" value="ECO:0007669"/>
    <property type="project" value="UniProtKB-EC"/>
</dbReference>
<evidence type="ECO:0000256" key="4">
    <source>
        <dbReference type="ARBA" id="ARBA00036539"/>
    </source>
</evidence>
<evidence type="ECO:0000313" key="6">
    <source>
        <dbReference type="Ensembl" id="ENSCCRP00000057645.2"/>
    </source>
</evidence>
<dbReference type="EC" id="6.3.3.2" evidence="5"/>
<evidence type="ECO:0000256" key="1">
    <source>
        <dbReference type="ARBA" id="ARBA00010638"/>
    </source>
</evidence>
<dbReference type="Proteomes" id="UP001108240">
    <property type="component" value="Unplaced"/>
</dbReference>
<evidence type="ECO:0000313" key="7">
    <source>
        <dbReference type="Proteomes" id="UP001108240"/>
    </source>
</evidence>
<dbReference type="GO" id="GO:0009396">
    <property type="term" value="P:folic acid-containing compound biosynthetic process"/>
    <property type="evidence" value="ECO:0007669"/>
    <property type="project" value="TreeGrafter"/>
</dbReference>
<reference evidence="6" key="1">
    <citation type="submission" date="2025-08" db="UniProtKB">
        <authorList>
            <consortium name="Ensembl"/>
        </authorList>
    </citation>
    <scope>IDENTIFICATION</scope>
</reference>
<organism evidence="6 7">
    <name type="scientific">Cyprinus carpio carpio</name>
    <dbReference type="NCBI Taxonomy" id="630221"/>
    <lineage>
        <taxon>Eukaryota</taxon>
        <taxon>Metazoa</taxon>
        <taxon>Chordata</taxon>
        <taxon>Craniata</taxon>
        <taxon>Vertebrata</taxon>
        <taxon>Euteleostomi</taxon>
        <taxon>Actinopterygii</taxon>
        <taxon>Neopterygii</taxon>
        <taxon>Teleostei</taxon>
        <taxon>Ostariophysi</taxon>
        <taxon>Cypriniformes</taxon>
        <taxon>Cyprinidae</taxon>
        <taxon>Cyprininae</taxon>
        <taxon>Cyprinus</taxon>
    </lineage>
</organism>
<dbReference type="GO" id="GO:0005524">
    <property type="term" value="F:ATP binding"/>
    <property type="evidence" value="ECO:0007669"/>
    <property type="project" value="UniProtKB-KW"/>
</dbReference>
<dbReference type="PANTHER" id="PTHR23407">
    <property type="entry name" value="ATPASE INHIBITOR/5-FORMYLTETRAHYDROFOLATE CYCLO-LIGASE"/>
    <property type="match status" value="1"/>
</dbReference>
<dbReference type="SUPFAM" id="SSF100950">
    <property type="entry name" value="NagB/RpiA/CoA transferase-like"/>
    <property type="match status" value="1"/>
</dbReference>
<name>A0A8C1HKY4_CYPCA</name>
<dbReference type="GO" id="GO:0005739">
    <property type="term" value="C:mitochondrion"/>
    <property type="evidence" value="ECO:0007669"/>
    <property type="project" value="TreeGrafter"/>
</dbReference>
<dbReference type="InterPro" id="IPR002698">
    <property type="entry name" value="FTHF_cligase"/>
</dbReference>
<dbReference type="Pfam" id="PF01812">
    <property type="entry name" value="5-FTHF_cyc-lig"/>
    <property type="match status" value="1"/>
</dbReference>
<evidence type="ECO:0000256" key="5">
    <source>
        <dbReference type="ARBA" id="ARBA00038966"/>
    </source>
</evidence>
<comment type="similarity">
    <text evidence="1">Belongs to the 5-formyltetrahydrofolate cyclo-ligase family.</text>
</comment>
<evidence type="ECO:0000256" key="3">
    <source>
        <dbReference type="ARBA" id="ARBA00022840"/>
    </source>
</evidence>
<proteinExistence type="inferred from homology"/>
<sequence length="189" mass="21837">MAALRAAKQALRKEIKGRVAAVSDQEKLRQSRVVSLKLFSHPKYLSSQRVAVFLNMHDEVRTHDILQDIFKRGKACFIPRYFTQSSHMDMLRLRDMEEVKALPLTSWNIQQPADDDSDREEALATAPDLMGCLCICALKREEWMKYTAVQERWKKWGPICEPHMRRGVIALNCPGVREEVCSRRVKPSP</sequence>
<dbReference type="AlphaFoldDB" id="A0A8C1HKY4"/>
<dbReference type="InterPro" id="IPR024185">
    <property type="entry name" value="FTHF_cligase-like_sf"/>
</dbReference>
<keyword evidence="2" id="KW-0547">Nucleotide-binding</keyword>
<accession>A0A8C1HKY4</accession>
<reference evidence="6" key="2">
    <citation type="submission" date="2025-09" db="UniProtKB">
        <authorList>
            <consortium name="Ensembl"/>
        </authorList>
    </citation>
    <scope>IDENTIFICATION</scope>
</reference>
<comment type="catalytic activity">
    <reaction evidence="4">
        <text>(6S)-5-formyl-5,6,7,8-tetrahydrofolate + ATP = (6R)-5,10-methenyltetrahydrofolate + ADP + phosphate</text>
        <dbReference type="Rhea" id="RHEA:10488"/>
        <dbReference type="ChEBI" id="CHEBI:30616"/>
        <dbReference type="ChEBI" id="CHEBI:43474"/>
        <dbReference type="ChEBI" id="CHEBI:57455"/>
        <dbReference type="ChEBI" id="CHEBI:57457"/>
        <dbReference type="ChEBI" id="CHEBI:456216"/>
        <dbReference type="EC" id="6.3.3.2"/>
    </reaction>
</comment>
<dbReference type="PANTHER" id="PTHR23407:SF1">
    <property type="entry name" value="5-FORMYLTETRAHYDROFOLATE CYCLO-LIGASE"/>
    <property type="match status" value="1"/>
</dbReference>
<dbReference type="GeneTree" id="ENSGT00390000017791"/>
<keyword evidence="3" id="KW-0067">ATP-binding</keyword>
<keyword evidence="7" id="KW-1185">Reference proteome</keyword>
<protein>
    <recommendedName>
        <fullName evidence="5">5-formyltetrahydrofolate cyclo-ligase</fullName>
        <ecNumber evidence="5">6.3.3.2</ecNumber>
    </recommendedName>
</protein>
<dbReference type="Ensembl" id="ENSCCRT00000062503.2">
    <property type="protein sequence ID" value="ENSCCRP00000057645.2"/>
    <property type="gene ID" value="ENSCCRG00000030952.2"/>
</dbReference>
<evidence type="ECO:0000256" key="2">
    <source>
        <dbReference type="ARBA" id="ARBA00022741"/>
    </source>
</evidence>